<feature type="compositionally biased region" description="Basic and acidic residues" evidence="1">
    <location>
        <begin position="516"/>
        <end position="528"/>
    </location>
</feature>
<feature type="compositionally biased region" description="Polar residues" evidence="1">
    <location>
        <begin position="454"/>
        <end position="474"/>
    </location>
</feature>
<feature type="region of interest" description="Disordered" evidence="1">
    <location>
        <begin position="559"/>
        <end position="886"/>
    </location>
</feature>
<feature type="compositionally biased region" description="Basic and acidic residues" evidence="1">
    <location>
        <begin position="700"/>
        <end position="715"/>
    </location>
</feature>
<accession>A0ABN8MHN8</accession>
<evidence type="ECO:0000313" key="4">
    <source>
        <dbReference type="Proteomes" id="UP001159427"/>
    </source>
</evidence>
<feature type="compositionally biased region" description="Basic and acidic residues" evidence="1">
    <location>
        <begin position="440"/>
        <end position="453"/>
    </location>
</feature>
<feature type="compositionally biased region" description="Basic and acidic residues" evidence="1">
    <location>
        <begin position="593"/>
        <end position="607"/>
    </location>
</feature>
<protein>
    <submittedName>
        <fullName evidence="3">Uncharacterized protein</fullName>
    </submittedName>
</protein>
<feature type="compositionally biased region" description="Acidic residues" evidence="1">
    <location>
        <begin position="72"/>
        <end position="87"/>
    </location>
</feature>
<proteinExistence type="predicted"/>
<feature type="compositionally biased region" description="Basic and acidic residues" evidence="1">
    <location>
        <begin position="755"/>
        <end position="765"/>
    </location>
</feature>
<keyword evidence="2" id="KW-1133">Transmembrane helix</keyword>
<feature type="compositionally biased region" description="Basic and acidic residues" evidence="1">
    <location>
        <begin position="139"/>
        <end position="159"/>
    </location>
</feature>
<name>A0ABN8MHN8_9CNID</name>
<feature type="transmembrane region" description="Helical" evidence="2">
    <location>
        <begin position="93"/>
        <end position="114"/>
    </location>
</feature>
<feature type="compositionally biased region" description="Basic and acidic residues" evidence="1">
    <location>
        <begin position="626"/>
        <end position="635"/>
    </location>
</feature>
<organism evidence="3 4">
    <name type="scientific">Porites evermanni</name>
    <dbReference type="NCBI Taxonomy" id="104178"/>
    <lineage>
        <taxon>Eukaryota</taxon>
        <taxon>Metazoa</taxon>
        <taxon>Cnidaria</taxon>
        <taxon>Anthozoa</taxon>
        <taxon>Hexacorallia</taxon>
        <taxon>Scleractinia</taxon>
        <taxon>Fungiina</taxon>
        <taxon>Poritidae</taxon>
        <taxon>Porites</taxon>
    </lineage>
</organism>
<feature type="region of interest" description="Disordered" evidence="1">
    <location>
        <begin position="1"/>
        <end position="89"/>
    </location>
</feature>
<feature type="compositionally biased region" description="Low complexity" evidence="1">
    <location>
        <begin position="576"/>
        <end position="592"/>
    </location>
</feature>
<keyword evidence="2" id="KW-0812">Transmembrane</keyword>
<feature type="compositionally biased region" description="Basic and acidic residues" evidence="1">
    <location>
        <begin position="643"/>
        <end position="677"/>
    </location>
</feature>
<evidence type="ECO:0000256" key="2">
    <source>
        <dbReference type="SAM" id="Phobius"/>
    </source>
</evidence>
<feature type="compositionally biased region" description="Basic and acidic residues" evidence="1">
    <location>
        <begin position="773"/>
        <end position="795"/>
    </location>
</feature>
<keyword evidence="2" id="KW-0472">Membrane</keyword>
<reference evidence="3 4" key="1">
    <citation type="submission" date="2022-05" db="EMBL/GenBank/DDBJ databases">
        <authorList>
            <consortium name="Genoscope - CEA"/>
            <person name="William W."/>
        </authorList>
    </citation>
    <scope>NUCLEOTIDE SEQUENCE [LARGE SCALE GENOMIC DNA]</scope>
</reference>
<evidence type="ECO:0000313" key="3">
    <source>
        <dbReference type="EMBL" id="CAH3029219.1"/>
    </source>
</evidence>
<gene>
    <name evidence="3" type="ORF">PEVE_00035731</name>
</gene>
<dbReference type="Proteomes" id="UP001159427">
    <property type="component" value="Unassembled WGS sequence"/>
</dbReference>
<feature type="non-terminal residue" evidence="3">
    <location>
        <position position="1"/>
    </location>
</feature>
<feature type="compositionally biased region" description="Basic and acidic residues" evidence="1">
    <location>
        <begin position="821"/>
        <end position="886"/>
    </location>
</feature>
<evidence type="ECO:0000256" key="1">
    <source>
        <dbReference type="SAM" id="MobiDB-lite"/>
    </source>
</evidence>
<feature type="non-terminal residue" evidence="3">
    <location>
        <position position="886"/>
    </location>
</feature>
<feature type="region of interest" description="Disordered" evidence="1">
    <location>
        <begin position="440"/>
        <end position="475"/>
    </location>
</feature>
<comment type="caution">
    <text evidence="3">The sequence shown here is derived from an EMBL/GenBank/DDBJ whole genome shotgun (WGS) entry which is preliminary data.</text>
</comment>
<sequence length="886" mass="98233">HAQDIPKPRITEHGRPTQGGTNSKAHQHKPSAHYEMPSSGLRWTVHHLRTGDQNENRKRYKKRKKRAAPQQIDDDREEPVTDEADGEEQSRSFVNFALVGAGIMVFLFIFAGLACQWRTCKKRCLRRKHPDLTSSSERLSQEEKINCGTRTSRDSDSHQPKPNPSSYQLAATHFDAQSPWTVTDTPPLMAVSPRENNCVVVDIPDSNLASEAHTACSIVDLSEFSPVCVVVDAPQADSHAVVVVPDLSSPDTSFTCSSLSNAFSRFSSSSLTSVSSLDTTSAEPEASSLFPEPVAQCSSLTPISRKTLKAETELNDDQIISPTFKPEVVIDVPPSQPPIPLTIEPESSLPSAEKQALLESCLLIHPASPKQSSLVSYPASTSDEATRILALETENVNSSQLSCKTPLAVTGDVMLTIRDEGEVFLRACKTSGAETTMMTRKSENEKHVIRNVESRSPASYTSGVSTKTSAQDSSVKGDVKDSCAAKAENGNDGVTLIKNVAVIDTSGATDLPENPETEKESEISDVTSQEKDGVMVIGNGTIEISGLTWCNKEFLTMTMGRNHGGTPSTVTRSLEENSTSEGNSSLSASNSENRAKLMDRPDAEVYEVKQGPWEVDLRSPTNFAGKENERREKEISSSVTGTGEKKSQEGESSKENGKDEKRSSDQRRLRNKDRPDRALYQPPRKGHLGADPRSTANFAGKEKEKKENGKDEKENSYYQRVQRVRNKDRPDRALYQPPRKGHLEADPRSTANFAGKEKEKKEKEITSSVSGTGEKKPQVGESSKESGKDEKENSHYQRVQRVRNKDRPDRALYQPPRKGHLGADPRSTRDTIASEKDKSKDVKTKEKNRERNQTRKIRDDKPRDKDRYKYRDDHSERDRDRRSDRG</sequence>
<feature type="region of interest" description="Disordered" evidence="1">
    <location>
        <begin position="507"/>
        <end position="528"/>
    </location>
</feature>
<keyword evidence="4" id="KW-1185">Reference proteome</keyword>
<dbReference type="EMBL" id="CALNXI010000558">
    <property type="protein sequence ID" value="CAH3029219.1"/>
    <property type="molecule type" value="Genomic_DNA"/>
</dbReference>
<feature type="compositionally biased region" description="Basic and acidic residues" evidence="1">
    <location>
        <begin position="1"/>
        <end position="15"/>
    </location>
</feature>
<feature type="compositionally biased region" description="Basic residues" evidence="1">
    <location>
        <begin position="58"/>
        <end position="67"/>
    </location>
</feature>
<feature type="region of interest" description="Disordered" evidence="1">
    <location>
        <begin position="131"/>
        <end position="167"/>
    </location>
</feature>